<dbReference type="PANTHER" id="PTHR34388">
    <property type="entry name" value="DNA POLYMERASE III SUBUNIT DELTA"/>
    <property type="match status" value="1"/>
</dbReference>
<evidence type="ECO:0000256" key="8">
    <source>
        <dbReference type="ARBA" id="ARBA00049244"/>
    </source>
</evidence>
<keyword evidence="4 11" id="KW-0548">Nucleotidyltransferase</keyword>
<keyword evidence="5" id="KW-0235">DNA replication</keyword>
<dbReference type="InterPro" id="IPR005790">
    <property type="entry name" value="DNA_polIII_delta"/>
</dbReference>
<evidence type="ECO:0000256" key="1">
    <source>
        <dbReference type="ARBA" id="ARBA00012417"/>
    </source>
</evidence>
<evidence type="ECO:0000256" key="7">
    <source>
        <dbReference type="ARBA" id="ARBA00034754"/>
    </source>
</evidence>
<dbReference type="Gene3D" id="1.20.272.10">
    <property type="match status" value="1"/>
</dbReference>
<feature type="domain" description="DNA polymerase III delta subunit-like C-terminal" evidence="10">
    <location>
        <begin position="190"/>
        <end position="318"/>
    </location>
</feature>
<dbReference type="STRING" id="1618337.UT28_C0001G0505"/>
<gene>
    <name evidence="11" type="ORF">UT28_C0001G0505</name>
</gene>
<dbReference type="GO" id="GO:0003677">
    <property type="term" value="F:DNA binding"/>
    <property type="evidence" value="ECO:0007669"/>
    <property type="project" value="InterPro"/>
</dbReference>
<dbReference type="GO" id="GO:0006261">
    <property type="term" value="P:DNA-templated DNA replication"/>
    <property type="evidence" value="ECO:0007669"/>
    <property type="project" value="TreeGrafter"/>
</dbReference>
<evidence type="ECO:0000256" key="6">
    <source>
        <dbReference type="ARBA" id="ARBA00022932"/>
    </source>
</evidence>
<protein>
    <recommendedName>
        <fullName evidence="2">DNA polymerase III subunit delta</fullName>
        <ecNumber evidence="1">2.7.7.7</ecNumber>
    </recommendedName>
</protein>
<comment type="catalytic activity">
    <reaction evidence="8">
        <text>DNA(n) + a 2'-deoxyribonucleoside 5'-triphosphate = DNA(n+1) + diphosphate</text>
        <dbReference type="Rhea" id="RHEA:22508"/>
        <dbReference type="Rhea" id="RHEA-COMP:17339"/>
        <dbReference type="Rhea" id="RHEA-COMP:17340"/>
        <dbReference type="ChEBI" id="CHEBI:33019"/>
        <dbReference type="ChEBI" id="CHEBI:61560"/>
        <dbReference type="ChEBI" id="CHEBI:173112"/>
        <dbReference type="EC" id="2.7.7.7"/>
    </reaction>
</comment>
<dbReference type="GO" id="GO:0009360">
    <property type="term" value="C:DNA polymerase III complex"/>
    <property type="evidence" value="ECO:0007669"/>
    <property type="project" value="InterPro"/>
</dbReference>
<evidence type="ECO:0000313" key="12">
    <source>
        <dbReference type="Proteomes" id="UP000035648"/>
    </source>
</evidence>
<dbReference type="Gene3D" id="1.10.8.60">
    <property type="match status" value="1"/>
</dbReference>
<dbReference type="InterPro" id="IPR010372">
    <property type="entry name" value="DNA_pol3_delta_N"/>
</dbReference>
<comment type="similarity">
    <text evidence="7">Belongs to the DNA polymerase HolA subunit family.</text>
</comment>
<organism evidence="11 12">
    <name type="scientific">Berkelbacteria bacterium GW2011_GWE1_39_12</name>
    <dbReference type="NCBI Taxonomy" id="1618337"/>
    <lineage>
        <taxon>Bacteria</taxon>
        <taxon>Candidatus Berkelbacteria</taxon>
    </lineage>
</organism>
<dbReference type="Pfam" id="PF21694">
    <property type="entry name" value="DNA_pol3_delta_C"/>
    <property type="match status" value="1"/>
</dbReference>
<evidence type="ECO:0000256" key="5">
    <source>
        <dbReference type="ARBA" id="ARBA00022705"/>
    </source>
</evidence>
<dbReference type="EMBL" id="CP011213">
    <property type="protein sequence ID" value="AKM82310.1"/>
    <property type="molecule type" value="Genomic_DNA"/>
</dbReference>
<dbReference type="InterPro" id="IPR048466">
    <property type="entry name" value="DNA_pol3_delta-like_C"/>
</dbReference>
<dbReference type="InterPro" id="IPR008921">
    <property type="entry name" value="DNA_pol3_clamp-load_cplx_C"/>
</dbReference>
<dbReference type="SUPFAM" id="SSF52540">
    <property type="entry name" value="P-loop containing nucleoside triphosphate hydrolases"/>
    <property type="match status" value="1"/>
</dbReference>
<dbReference type="EC" id="2.7.7.7" evidence="1"/>
<dbReference type="GO" id="GO:0003887">
    <property type="term" value="F:DNA-directed DNA polymerase activity"/>
    <property type="evidence" value="ECO:0007669"/>
    <property type="project" value="UniProtKB-KW"/>
</dbReference>
<feature type="domain" description="DNA polymerase III delta N-terminal" evidence="9">
    <location>
        <begin position="4"/>
        <end position="112"/>
    </location>
</feature>
<keyword evidence="3 11" id="KW-0808">Transferase</keyword>
<name>A0A0G4B419_9BACT</name>
<accession>A0A0G4B419</accession>
<evidence type="ECO:0000256" key="4">
    <source>
        <dbReference type="ARBA" id="ARBA00022695"/>
    </source>
</evidence>
<keyword evidence="6" id="KW-0239">DNA-directed DNA polymerase</keyword>
<evidence type="ECO:0000256" key="2">
    <source>
        <dbReference type="ARBA" id="ARBA00017703"/>
    </source>
</evidence>
<dbReference type="PANTHER" id="PTHR34388:SF1">
    <property type="entry name" value="DNA POLYMERASE III SUBUNIT DELTA"/>
    <property type="match status" value="1"/>
</dbReference>
<dbReference type="Proteomes" id="UP000035648">
    <property type="component" value="Chromosome"/>
</dbReference>
<sequence length="324" mass="36918">MIIFFYGQDSYRLAQSEKKLKEKFISASLGDTNLAVLDVKKLTFDEYIRQILAMPFLSKTRLVIVENILSEAKKELQEKIGEVLNKVPESTVLLFTETAPDKRLSLFKKLVKVDKVQEFLPMEEIQIKRWIKSETEAKGGEIDSASINLLYESVGGDLWRLSNELDKLITFNHKITTGTIELLVQSQAQKDIFRLVDALGNKNLKKALNELNQLQHAGENEIYIFSMICYQYRNLLIVKDLQDRLHSSNAYPASGQAWAIQKEAGMNPYVVQKTLAQCGNFTFDELKNSYDTLLDFDHKLKTGKIGKEAALALLVVKLSLSRNF</sequence>
<evidence type="ECO:0000259" key="9">
    <source>
        <dbReference type="Pfam" id="PF06144"/>
    </source>
</evidence>
<reference evidence="11 12" key="1">
    <citation type="journal article" date="2015" name="Nature">
        <title>rRNA introns, odd ribosomes, and small enigmatic genomes across a large radiation of phyla.</title>
        <authorList>
            <person name="Brown C.T."/>
            <person name="Hug L.A."/>
            <person name="Thomas B.C."/>
            <person name="Sharon I."/>
            <person name="Castelle C.J."/>
            <person name="Singh A."/>
            <person name="Wilkins M.J."/>
            <person name="Williams K.H."/>
            <person name="Banfield J.F."/>
        </authorList>
    </citation>
    <scope>NUCLEOTIDE SEQUENCE [LARGE SCALE GENOMIC DNA]</scope>
</reference>
<dbReference type="KEGG" id="bbgw:UT28_C0001G0505"/>
<dbReference type="InterPro" id="IPR027417">
    <property type="entry name" value="P-loop_NTPase"/>
</dbReference>
<dbReference type="Gene3D" id="3.40.50.300">
    <property type="entry name" value="P-loop containing nucleotide triphosphate hydrolases"/>
    <property type="match status" value="1"/>
</dbReference>
<evidence type="ECO:0000256" key="3">
    <source>
        <dbReference type="ARBA" id="ARBA00022679"/>
    </source>
</evidence>
<dbReference type="Pfam" id="PF06144">
    <property type="entry name" value="DNA_pol3_delta"/>
    <property type="match status" value="1"/>
</dbReference>
<dbReference type="NCBIfam" id="TIGR01128">
    <property type="entry name" value="holA"/>
    <property type="match status" value="1"/>
</dbReference>
<evidence type="ECO:0000259" key="10">
    <source>
        <dbReference type="Pfam" id="PF21694"/>
    </source>
</evidence>
<evidence type="ECO:0000313" key="11">
    <source>
        <dbReference type="EMBL" id="AKM82310.1"/>
    </source>
</evidence>
<proteinExistence type="inferred from homology"/>
<dbReference type="AlphaFoldDB" id="A0A0G4B419"/>
<dbReference type="SUPFAM" id="SSF48019">
    <property type="entry name" value="post-AAA+ oligomerization domain-like"/>
    <property type="match status" value="1"/>
</dbReference>